<dbReference type="Proteomes" id="UP001060215">
    <property type="component" value="Chromosome 5"/>
</dbReference>
<protein>
    <submittedName>
        <fullName evidence="1">PH, RCC1 and FYVE domains-containing protein 1</fullName>
    </submittedName>
</protein>
<name>A0ACC0HAC4_9ERIC</name>
<keyword evidence="2" id="KW-1185">Reference proteome</keyword>
<gene>
    <name evidence="1" type="ORF">LOK49_LG06G02665</name>
</gene>
<evidence type="ECO:0000313" key="1">
    <source>
        <dbReference type="EMBL" id="KAI8010115.1"/>
    </source>
</evidence>
<accession>A0ACC0HAC4</accession>
<dbReference type="EMBL" id="CM045762">
    <property type="protein sequence ID" value="KAI8010115.1"/>
    <property type="molecule type" value="Genomic_DNA"/>
</dbReference>
<organism evidence="1 2">
    <name type="scientific">Camellia lanceoleosa</name>
    <dbReference type="NCBI Taxonomy" id="1840588"/>
    <lineage>
        <taxon>Eukaryota</taxon>
        <taxon>Viridiplantae</taxon>
        <taxon>Streptophyta</taxon>
        <taxon>Embryophyta</taxon>
        <taxon>Tracheophyta</taxon>
        <taxon>Spermatophyta</taxon>
        <taxon>Magnoliopsida</taxon>
        <taxon>eudicotyledons</taxon>
        <taxon>Gunneridae</taxon>
        <taxon>Pentapetalae</taxon>
        <taxon>asterids</taxon>
        <taxon>Ericales</taxon>
        <taxon>Theaceae</taxon>
        <taxon>Camellia</taxon>
    </lineage>
</organism>
<reference evidence="1 2" key="1">
    <citation type="journal article" date="2022" name="Plant J.">
        <title>Chromosome-level genome of Camellia lanceoleosa provides a valuable resource for understanding genome evolution and self-incompatibility.</title>
        <authorList>
            <person name="Gong W."/>
            <person name="Xiao S."/>
            <person name="Wang L."/>
            <person name="Liao Z."/>
            <person name="Chang Y."/>
            <person name="Mo W."/>
            <person name="Hu G."/>
            <person name="Li W."/>
            <person name="Zhao G."/>
            <person name="Zhu H."/>
            <person name="Hu X."/>
            <person name="Ji K."/>
            <person name="Xiang X."/>
            <person name="Song Q."/>
            <person name="Yuan D."/>
            <person name="Jin S."/>
            <person name="Zhang L."/>
        </authorList>
    </citation>
    <scope>NUCLEOTIDE SEQUENCE [LARGE SCALE GENOMIC DNA]</scope>
    <source>
        <strain evidence="1">SQ_2022a</strain>
    </source>
</reference>
<comment type="caution">
    <text evidence="1">The sequence shown here is derived from an EMBL/GenBank/DDBJ whole genome shotgun (WGS) entry which is preliminary data.</text>
</comment>
<sequence length="901" mass="98893">MTGWVRVERLELGPSRRFDPGRGRSQDETTVIWYSNGRERNLKLSSVSRIVPGQRTLYAGGSDFFSNGRPFGATLEFTSSIARGRVSIDSCASETLNFPSSDVGSERASMQGRTSIGDGFRISVSSTPSCSSQGSGPDDIESLGDVYIWGEVWCDTTDGSVSPYPTKNDVLIPKPLESNVVLDVHQIACGVRHFALVTKQGEVFTWGEESGGRLGHGIDRDFSRPHLVDFLAVTNVDFVACGEYHTCAVSISGDLYTWGDGAHNAGLLGHGTDVSHWIPKRVSGPLEGVQIFSVACGTWHSALITSNGKLFTFGDGTFGVLGHGDRESVPFPREVQLLSGLKTIKVACGVWHTAAIVEVMGQQGANVLSRKLFTWGDGDKNRLGHGNKETYLHPTCVSALIDYNFHQLACGHCITVALTTSGHVFTMGSTAYGQLGNPQSDGKLPCLVQDRLVGEFVEEISCGAYHVAVLTSRSEVFTWGRGANGRLGHGDIEDRKSPTLVEALKDRHEISCPSSHKRSVGEIRQGRVENFKDFALSYHRTSQVPRDIAFPSSLSALQYAFKPVTAPPPQPQPPPQFQPQPQSAANSRSSSPFSRRPSPPRSASPVFSKGVIDSLKKTKDLLSQEVTKLQSQIKSLKLKSEVQDIEIKKLENFAQEATLLAAQESSKCIAAKEVIKCAAAQLKEITEKLPPEVSNSDDFKDMNAQVEDFLSRNRVPGSDSYSSLQEDLVYDHQNRPDRTSLIESTNRQDRRMEDHLDVAGVRELPQNGEDTPRNSNRLSDAREPIPIQSNESGSRSPKAPPKTEGQKEVIEQFEPGVYVTLIQLQEGTKIFKRVRFSKRRFAEQQAEEWWKENKDRLLKKYSPPPTSNNTPTRPPTTPTPADENAEVVNTEAANTEVTPSL</sequence>
<evidence type="ECO:0000313" key="2">
    <source>
        <dbReference type="Proteomes" id="UP001060215"/>
    </source>
</evidence>
<proteinExistence type="predicted"/>